<dbReference type="Proteomes" id="UP001329430">
    <property type="component" value="Chromosome 6"/>
</dbReference>
<dbReference type="GO" id="GO:0005549">
    <property type="term" value="F:odorant binding"/>
    <property type="evidence" value="ECO:0007669"/>
    <property type="project" value="InterPro"/>
</dbReference>
<dbReference type="Pfam" id="PF01395">
    <property type="entry name" value="PBP_GOBP"/>
    <property type="match status" value="1"/>
</dbReference>
<name>A0AAN7ZE70_9COLE</name>
<protein>
    <submittedName>
        <fullName evidence="1">Uncharacterized protein</fullName>
    </submittedName>
</protein>
<sequence length="120" mass="13859">MTHIMISICYLIHILTEPFKEECIKETGVDITYANRVFLYSEYPEDEPLKCYIKCISMRMNILNGSSGKWEKSEVIQQVSGITSESYQNCNDETEAESNLCQNSFDMSKCFVRQVSVDDE</sequence>
<dbReference type="InterPro" id="IPR036728">
    <property type="entry name" value="PBP_GOBP_sf"/>
</dbReference>
<dbReference type="EMBL" id="JAVRBK010000006">
    <property type="protein sequence ID" value="KAK5642785.1"/>
    <property type="molecule type" value="Genomic_DNA"/>
</dbReference>
<dbReference type="InterPro" id="IPR006170">
    <property type="entry name" value="PBP/GOBP"/>
</dbReference>
<evidence type="ECO:0000313" key="2">
    <source>
        <dbReference type="Proteomes" id="UP001329430"/>
    </source>
</evidence>
<dbReference type="AlphaFoldDB" id="A0AAN7ZE70"/>
<keyword evidence="2" id="KW-1185">Reference proteome</keyword>
<organism evidence="1 2">
    <name type="scientific">Pyrocoelia pectoralis</name>
    <dbReference type="NCBI Taxonomy" id="417401"/>
    <lineage>
        <taxon>Eukaryota</taxon>
        <taxon>Metazoa</taxon>
        <taxon>Ecdysozoa</taxon>
        <taxon>Arthropoda</taxon>
        <taxon>Hexapoda</taxon>
        <taxon>Insecta</taxon>
        <taxon>Pterygota</taxon>
        <taxon>Neoptera</taxon>
        <taxon>Endopterygota</taxon>
        <taxon>Coleoptera</taxon>
        <taxon>Polyphaga</taxon>
        <taxon>Elateriformia</taxon>
        <taxon>Elateroidea</taxon>
        <taxon>Lampyridae</taxon>
        <taxon>Lampyrinae</taxon>
        <taxon>Pyrocoelia</taxon>
    </lineage>
</organism>
<dbReference type="Gene3D" id="1.10.238.20">
    <property type="entry name" value="Pheromone/general odorant binding protein domain"/>
    <property type="match status" value="1"/>
</dbReference>
<accession>A0AAN7ZE70</accession>
<gene>
    <name evidence="1" type="ORF">RI129_008952</name>
</gene>
<reference evidence="1 2" key="1">
    <citation type="journal article" date="2024" name="Insects">
        <title>An Improved Chromosome-Level Genome Assembly of the Firefly Pyrocoelia pectoralis.</title>
        <authorList>
            <person name="Fu X."/>
            <person name="Meyer-Rochow V.B."/>
            <person name="Ballantyne L."/>
            <person name="Zhu X."/>
        </authorList>
    </citation>
    <scope>NUCLEOTIDE SEQUENCE [LARGE SCALE GENOMIC DNA]</scope>
    <source>
        <tissue evidence="1">Whole body</tissue>
    </source>
</reference>
<evidence type="ECO:0000313" key="1">
    <source>
        <dbReference type="EMBL" id="KAK5642785.1"/>
    </source>
</evidence>
<comment type="caution">
    <text evidence="1">The sequence shown here is derived from an EMBL/GenBank/DDBJ whole genome shotgun (WGS) entry which is preliminary data.</text>
</comment>
<dbReference type="SMART" id="SM00708">
    <property type="entry name" value="PhBP"/>
    <property type="match status" value="1"/>
</dbReference>
<proteinExistence type="predicted"/>
<dbReference type="CDD" id="cd23992">
    <property type="entry name" value="PBP_GOBP"/>
    <property type="match status" value="1"/>
</dbReference>
<dbReference type="SUPFAM" id="SSF47565">
    <property type="entry name" value="Insect pheromone/odorant-binding proteins"/>
    <property type="match status" value="1"/>
</dbReference>